<accession>A0ACB9E1A2</accession>
<comment type="caution">
    <text evidence="1">The sequence shown here is derived from an EMBL/GenBank/DDBJ whole genome shotgun (WGS) entry which is preliminary data.</text>
</comment>
<name>A0ACB9E1A2_CICIN</name>
<dbReference type="Proteomes" id="UP001055811">
    <property type="component" value="Linkage Group LG04"/>
</dbReference>
<gene>
    <name evidence="1" type="ORF">L2E82_24529</name>
</gene>
<keyword evidence="2" id="KW-1185">Reference proteome</keyword>
<proteinExistence type="predicted"/>
<reference evidence="1 2" key="2">
    <citation type="journal article" date="2022" name="Mol. Ecol. Resour.">
        <title>The genomes of chicory, endive, great burdock and yacon provide insights into Asteraceae paleo-polyploidization history and plant inulin production.</title>
        <authorList>
            <person name="Fan W."/>
            <person name="Wang S."/>
            <person name="Wang H."/>
            <person name="Wang A."/>
            <person name="Jiang F."/>
            <person name="Liu H."/>
            <person name="Zhao H."/>
            <person name="Xu D."/>
            <person name="Zhang Y."/>
        </authorList>
    </citation>
    <scope>NUCLEOTIDE SEQUENCE [LARGE SCALE GENOMIC DNA]</scope>
    <source>
        <strain evidence="2">cv. Punajuju</strain>
        <tissue evidence="1">Leaves</tissue>
    </source>
</reference>
<dbReference type="EMBL" id="CM042012">
    <property type="protein sequence ID" value="KAI3752496.1"/>
    <property type="molecule type" value="Genomic_DNA"/>
</dbReference>
<evidence type="ECO:0000313" key="2">
    <source>
        <dbReference type="Proteomes" id="UP001055811"/>
    </source>
</evidence>
<sequence length="73" mass="8427">MAWIGELSKNLKEFRVLFCQTSPASIIKVKSAFVEKNYKESKKANPNFAYTDSERLLDIICLILQFDDQYMSG</sequence>
<evidence type="ECO:0000313" key="1">
    <source>
        <dbReference type="EMBL" id="KAI3752496.1"/>
    </source>
</evidence>
<organism evidence="1 2">
    <name type="scientific">Cichorium intybus</name>
    <name type="common">Chicory</name>
    <dbReference type="NCBI Taxonomy" id="13427"/>
    <lineage>
        <taxon>Eukaryota</taxon>
        <taxon>Viridiplantae</taxon>
        <taxon>Streptophyta</taxon>
        <taxon>Embryophyta</taxon>
        <taxon>Tracheophyta</taxon>
        <taxon>Spermatophyta</taxon>
        <taxon>Magnoliopsida</taxon>
        <taxon>eudicotyledons</taxon>
        <taxon>Gunneridae</taxon>
        <taxon>Pentapetalae</taxon>
        <taxon>asterids</taxon>
        <taxon>campanulids</taxon>
        <taxon>Asterales</taxon>
        <taxon>Asteraceae</taxon>
        <taxon>Cichorioideae</taxon>
        <taxon>Cichorieae</taxon>
        <taxon>Cichoriinae</taxon>
        <taxon>Cichorium</taxon>
    </lineage>
</organism>
<protein>
    <submittedName>
        <fullName evidence="1">Uncharacterized protein</fullName>
    </submittedName>
</protein>
<reference evidence="2" key="1">
    <citation type="journal article" date="2022" name="Mol. Ecol. Resour.">
        <title>The genomes of chicory, endive, great burdock and yacon provide insights into Asteraceae palaeo-polyploidization history and plant inulin production.</title>
        <authorList>
            <person name="Fan W."/>
            <person name="Wang S."/>
            <person name="Wang H."/>
            <person name="Wang A."/>
            <person name="Jiang F."/>
            <person name="Liu H."/>
            <person name="Zhao H."/>
            <person name="Xu D."/>
            <person name="Zhang Y."/>
        </authorList>
    </citation>
    <scope>NUCLEOTIDE SEQUENCE [LARGE SCALE GENOMIC DNA]</scope>
    <source>
        <strain evidence="2">cv. Punajuju</strain>
    </source>
</reference>